<keyword evidence="3" id="KW-0732">Signal</keyword>
<keyword evidence="1" id="KW-0479">Metal-binding</keyword>
<dbReference type="Proteomes" id="UP000029736">
    <property type="component" value="Unassembled WGS sequence"/>
</dbReference>
<dbReference type="Gene3D" id="3.30.540.30">
    <property type="match status" value="1"/>
</dbReference>
<dbReference type="RefSeq" id="WP_044229745.1">
    <property type="nucleotide sequence ID" value="NZ_JBKAGJ010000032.1"/>
</dbReference>
<dbReference type="MEROPS" id="M49.003"/>
<feature type="chain" id="PRO_5001939559" evidence="3">
    <location>
        <begin position="23"/>
        <end position="678"/>
    </location>
</feature>
<evidence type="ECO:0000313" key="5">
    <source>
        <dbReference type="Proteomes" id="UP000029736"/>
    </source>
</evidence>
<dbReference type="PROSITE" id="PS51257">
    <property type="entry name" value="PROKAR_LIPOPROTEIN"/>
    <property type="match status" value="1"/>
</dbReference>
<evidence type="ECO:0000256" key="3">
    <source>
        <dbReference type="SAM" id="SignalP"/>
    </source>
</evidence>
<dbReference type="GO" id="GO:0046872">
    <property type="term" value="F:metal ion binding"/>
    <property type="evidence" value="ECO:0007669"/>
    <property type="project" value="UniProtKB-KW"/>
</dbReference>
<dbReference type="PANTHER" id="PTHR23422">
    <property type="entry name" value="DIPEPTIDYL PEPTIDASE III-RELATED"/>
    <property type="match status" value="1"/>
</dbReference>
<organism evidence="4 5">
    <name type="scientific">Phaeodactylibacter xiamenensis</name>
    <dbReference type="NCBI Taxonomy" id="1524460"/>
    <lineage>
        <taxon>Bacteria</taxon>
        <taxon>Pseudomonadati</taxon>
        <taxon>Bacteroidota</taxon>
        <taxon>Saprospiria</taxon>
        <taxon>Saprospirales</taxon>
        <taxon>Haliscomenobacteraceae</taxon>
        <taxon>Phaeodactylibacter</taxon>
    </lineage>
</organism>
<dbReference type="STRING" id="1524460.IX84_30370"/>
<dbReference type="OrthoDB" id="9812747at2"/>
<proteinExistence type="predicted"/>
<name>A0A098RYU5_9BACT</name>
<keyword evidence="2" id="KW-0378">Hydrolase</keyword>
<accession>A0A098RYU5</accession>
<feature type="signal peptide" evidence="3">
    <location>
        <begin position="1"/>
        <end position="22"/>
    </location>
</feature>
<dbReference type="PANTHER" id="PTHR23422:SF11">
    <property type="entry name" value="DIPEPTIDYL PEPTIDASE 3"/>
    <property type="match status" value="1"/>
</dbReference>
<dbReference type="AlphaFoldDB" id="A0A098RYU5"/>
<sequence>MYKQWLWMLGLVALIASCNQNAEPTTENTTETATEDSDEGFQYLTETFADKKMIRYRVPGFDKLSLDQKKLVYYLVEAGLSGRDIMYDQNYRHNLAIRDAIDKIVAGYEGDKSGEDWNNFIVYAKNVWFSNGIHHHYSNDKFQPEFSQAYFQELMSAVGTALSAEALTAMFDPEVDAKKINQSADDLVKASAINFYDPDITQAEAEAFYANLKANLENERISMGLNSKVIRNENGELEEAVYHADGMYGPAIQQIISWLEKAVEVAENEAQANALRLLIEYYKTGDLETWDKYNIAWVTATEGDIDYINSFIEVYNDPLGYKGSYENIVQIKDFDASERMAVVSENAQYFEDNSPIMDEHKKKDVVGITYRVVAVAGESGDASPATPIGVNLPNANWIRAKHGSKSVSLGNIIQAYEKADGPGLLQEFSHDEEEMARAREYGSLGGKMHTALHEVVGHASGQLEDGVATPKETLKNYASPLEEARADLVALYYIMDPKMQELGLVPSDEVAKAEYDGYLKNGYMLQLRRIEPGNIIEQAHMRDRQMISRWTIEQGTANGSIEIVKRDGKTYIDIKDYSKVRELFGELLREVQRIKSQGDYEAGKNLIETYGVQVDADLHAEVLRRSEKLNIPPYGGFINPRLVPVTSEDGAITDIKVEYPADFTEQMLEYAEKYAFLK</sequence>
<comment type="caution">
    <text evidence="4">The sequence shown here is derived from an EMBL/GenBank/DDBJ whole genome shotgun (WGS) entry which is preliminary data.</text>
</comment>
<dbReference type="EMBL" id="JPOS01000097">
    <property type="protein sequence ID" value="KGE85031.1"/>
    <property type="molecule type" value="Genomic_DNA"/>
</dbReference>
<reference evidence="4 5" key="1">
    <citation type="journal article" date="2014" name="Int. J. Syst. Evol. Microbiol.">
        <title>Phaeodactylibacter xiamenensis gen. nov., sp. nov., a member of the family Saprospiraceae isolated from the marine alga Phaeodactylum tricornutum.</title>
        <authorList>
            <person name="Chen Z.Jr."/>
            <person name="Lei X."/>
            <person name="Lai Q."/>
            <person name="Li Y."/>
            <person name="Zhang B."/>
            <person name="Zhang J."/>
            <person name="Zhang H."/>
            <person name="Yang L."/>
            <person name="Zheng W."/>
            <person name="Tian Y."/>
            <person name="Yu Z."/>
            <person name="Xu H.Jr."/>
            <person name="Zheng T."/>
        </authorList>
    </citation>
    <scope>NUCLEOTIDE SEQUENCE [LARGE SCALE GENOMIC DNA]</scope>
    <source>
        <strain evidence="4 5">KD52</strain>
    </source>
</reference>
<keyword evidence="5" id="KW-1185">Reference proteome</keyword>
<evidence type="ECO:0000313" key="4">
    <source>
        <dbReference type="EMBL" id="KGE85031.1"/>
    </source>
</evidence>
<evidence type="ECO:0000256" key="2">
    <source>
        <dbReference type="ARBA" id="ARBA00022801"/>
    </source>
</evidence>
<dbReference type="GO" id="GO:0016787">
    <property type="term" value="F:hydrolase activity"/>
    <property type="evidence" value="ECO:0007669"/>
    <property type="project" value="UniProtKB-KW"/>
</dbReference>
<dbReference type="InterPro" id="IPR039461">
    <property type="entry name" value="Peptidase_M49"/>
</dbReference>
<protein>
    <submittedName>
        <fullName evidence="4">Dihydrofolate reductase</fullName>
    </submittedName>
</protein>
<dbReference type="Pfam" id="PF03571">
    <property type="entry name" value="Peptidase_M49"/>
    <property type="match status" value="2"/>
</dbReference>
<gene>
    <name evidence="4" type="ORF">IX84_30370</name>
</gene>
<evidence type="ECO:0000256" key="1">
    <source>
        <dbReference type="ARBA" id="ARBA00022723"/>
    </source>
</evidence>